<accession>F4BGM1</accession>
<reference evidence="2" key="1">
    <citation type="journal article" date="2011" name="Appl. Environ. Microbiol.">
        <title>Common ancestry and novel genetic traits of Francisella novicida-like isolates from North America and Australia as revealed by comparative genomic analyses.</title>
        <authorList>
            <person name="Siddaramappa S."/>
            <person name="Challacombe J.F."/>
            <person name="Petersen J.M."/>
            <person name="Pillai S."/>
            <person name="Hogg G."/>
            <person name="Kuske C.R."/>
        </authorList>
    </citation>
    <scope>NUCLEOTIDE SEQUENCE [LARGE SCALE GENOMIC DNA]</scope>
    <source>
        <strain evidence="2">3523</strain>
    </source>
</reference>
<dbReference type="AlphaFoldDB" id="F4BGM1"/>
<sequence>MYNDLTRQLLKQVKFEDGIILAEQAKYSVSDSFSTVEIYICDERVSYRVYGDAYSLAMLKWLQLSLLNKQNLSQIFSLENLIADFDLPQARYRNALQIVQLIEKINAAAI</sequence>
<evidence type="ECO:0000313" key="2">
    <source>
        <dbReference type="Proteomes" id="UP000008303"/>
    </source>
</evidence>
<dbReference type="KEGG" id="fcn:FN3523_1312"/>
<organism evidence="1 2">
    <name type="scientific">Francisella hispaniensis</name>
    <dbReference type="NCBI Taxonomy" id="622488"/>
    <lineage>
        <taxon>Bacteria</taxon>
        <taxon>Pseudomonadati</taxon>
        <taxon>Pseudomonadota</taxon>
        <taxon>Gammaproteobacteria</taxon>
        <taxon>Thiotrichales</taxon>
        <taxon>Francisellaceae</taxon>
        <taxon>Francisella</taxon>
    </lineage>
</organism>
<dbReference type="HOGENOM" id="CLU_2180000_0_0_6"/>
<dbReference type="RefSeq" id="WP_014548604.1">
    <property type="nucleotide sequence ID" value="NC_017449.1"/>
</dbReference>
<dbReference type="Proteomes" id="UP000008303">
    <property type="component" value="Chromosome"/>
</dbReference>
<protein>
    <recommendedName>
        <fullName evidence="3">NIF system FeS cluster assembly NifU N-terminal domain-containing protein</fullName>
    </recommendedName>
</protein>
<name>F4BGM1_9GAMM</name>
<evidence type="ECO:0008006" key="3">
    <source>
        <dbReference type="Google" id="ProtNLM"/>
    </source>
</evidence>
<evidence type="ECO:0000313" key="1">
    <source>
        <dbReference type="EMBL" id="AEE26615.1"/>
    </source>
</evidence>
<dbReference type="EMBL" id="CP002558">
    <property type="protein sequence ID" value="AEE26615.1"/>
    <property type="molecule type" value="Genomic_DNA"/>
</dbReference>
<proteinExistence type="predicted"/>
<gene>
    <name evidence="1" type="ordered locus">FN3523_1312</name>
</gene>
<dbReference type="PATRIC" id="fig|676032.3.peg.1320"/>